<dbReference type="Proteomes" id="UP000273643">
    <property type="component" value="Unassembled WGS sequence"/>
</dbReference>
<keyword evidence="1" id="KW-1133">Transmembrane helix</keyword>
<dbReference type="OrthoDB" id="9924585at2"/>
<reference evidence="2 3" key="1">
    <citation type="submission" date="2018-11" db="EMBL/GenBank/DDBJ databases">
        <title>Genomic Encyclopedia of Type Strains, Phase IV (KMG-IV): sequencing the most valuable type-strain genomes for metagenomic binning, comparative biology and taxonomic classification.</title>
        <authorList>
            <person name="Goeker M."/>
        </authorList>
    </citation>
    <scope>NUCLEOTIDE SEQUENCE [LARGE SCALE GENOMIC DNA]</scope>
    <source>
        <strain evidence="2 3">DSM 16974</strain>
    </source>
</reference>
<protein>
    <submittedName>
        <fullName evidence="2">Uncharacterized protein</fullName>
    </submittedName>
</protein>
<gene>
    <name evidence="2" type="ORF">EDC38_1809</name>
</gene>
<feature type="transmembrane region" description="Helical" evidence="1">
    <location>
        <begin position="99"/>
        <end position="122"/>
    </location>
</feature>
<accession>A0A3N1P8Y3</accession>
<dbReference type="EMBL" id="RJUK01000001">
    <property type="protein sequence ID" value="ROQ21186.1"/>
    <property type="molecule type" value="Genomic_DNA"/>
</dbReference>
<name>A0A3N1P8Y3_9GAMM</name>
<organism evidence="2 3">
    <name type="scientific">Marinimicrobium koreense</name>
    <dbReference type="NCBI Taxonomy" id="306545"/>
    <lineage>
        <taxon>Bacteria</taxon>
        <taxon>Pseudomonadati</taxon>
        <taxon>Pseudomonadota</taxon>
        <taxon>Gammaproteobacteria</taxon>
        <taxon>Cellvibrionales</taxon>
        <taxon>Cellvibrionaceae</taxon>
        <taxon>Marinimicrobium</taxon>
    </lineage>
</organism>
<sequence>MQTILDVVSTVGYYSIFPTLVITPAAIVIGLVLHNMLITRLDPLLFQEPYFHRKELTVLTIWPFTVVKTMGYMMLVVVPKMAKWKRFKGFNETLPLSRFLVALCYVELVLLVFLMLVAIVLMTTGALSVLLS</sequence>
<feature type="transmembrane region" description="Helical" evidence="1">
    <location>
        <begin position="56"/>
        <end position="78"/>
    </location>
</feature>
<feature type="transmembrane region" description="Helical" evidence="1">
    <location>
        <begin position="12"/>
        <end position="36"/>
    </location>
</feature>
<keyword evidence="3" id="KW-1185">Reference proteome</keyword>
<evidence type="ECO:0000256" key="1">
    <source>
        <dbReference type="SAM" id="Phobius"/>
    </source>
</evidence>
<proteinExistence type="predicted"/>
<keyword evidence="1" id="KW-0472">Membrane</keyword>
<keyword evidence="1" id="KW-0812">Transmembrane</keyword>
<dbReference type="RefSeq" id="WP_123638217.1">
    <property type="nucleotide sequence ID" value="NZ_RJUK01000001.1"/>
</dbReference>
<evidence type="ECO:0000313" key="3">
    <source>
        <dbReference type="Proteomes" id="UP000273643"/>
    </source>
</evidence>
<evidence type="ECO:0000313" key="2">
    <source>
        <dbReference type="EMBL" id="ROQ21186.1"/>
    </source>
</evidence>
<comment type="caution">
    <text evidence="2">The sequence shown here is derived from an EMBL/GenBank/DDBJ whole genome shotgun (WGS) entry which is preliminary data.</text>
</comment>
<dbReference type="AlphaFoldDB" id="A0A3N1P8Y3"/>